<dbReference type="GO" id="GO:0005576">
    <property type="term" value="C:extracellular region"/>
    <property type="evidence" value="ECO:0007669"/>
    <property type="project" value="InterPro"/>
</dbReference>
<dbReference type="Pfam" id="PF07421">
    <property type="entry name" value="Pro-NT_NN"/>
    <property type="match status" value="1"/>
</dbReference>
<keyword evidence="1" id="KW-0732">Signal</keyword>
<dbReference type="GO" id="GO:0005184">
    <property type="term" value="F:neuropeptide hormone activity"/>
    <property type="evidence" value="ECO:0007669"/>
    <property type="project" value="InterPro"/>
</dbReference>
<dbReference type="AlphaFoldDB" id="A0AAD7RZW6"/>
<protein>
    <submittedName>
        <fullName evidence="2">Uncharacterized protein</fullName>
    </submittedName>
</protein>
<evidence type="ECO:0000256" key="1">
    <source>
        <dbReference type="SAM" id="SignalP"/>
    </source>
</evidence>
<feature type="signal peptide" evidence="1">
    <location>
        <begin position="1"/>
        <end position="21"/>
    </location>
</feature>
<evidence type="ECO:0000313" key="3">
    <source>
        <dbReference type="Proteomes" id="UP001221898"/>
    </source>
</evidence>
<proteinExistence type="predicted"/>
<dbReference type="InterPro" id="IPR008055">
    <property type="entry name" value="NeurotensiN"/>
</dbReference>
<keyword evidence="3" id="KW-1185">Reference proteome</keyword>
<accession>A0AAD7RZW6</accession>
<organism evidence="2 3">
    <name type="scientific">Aldrovandia affinis</name>
    <dbReference type="NCBI Taxonomy" id="143900"/>
    <lineage>
        <taxon>Eukaryota</taxon>
        <taxon>Metazoa</taxon>
        <taxon>Chordata</taxon>
        <taxon>Craniata</taxon>
        <taxon>Vertebrata</taxon>
        <taxon>Euteleostomi</taxon>
        <taxon>Actinopterygii</taxon>
        <taxon>Neopterygii</taxon>
        <taxon>Teleostei</taxon>
        <taxon>Notacanthiformes</taxon>
        <taxon>Halosauridae</taxon>
        <taxon>Aldrovandia</taxon>
    </lineage>
</organism>
<feature type="chain" id="PRO_5042039087" evidence="1">
    <location>
        <begin position="22"/>
        <end position="123"/>
    </location>
</feature>
<dbReference type="EMBL" id="JAINUG010000137">
    <property type="protein sequence ID" value="KAJ8393399.1"/>
    <property type="molecule type" value="Genomic_DNA"/>
</dbReference>
<dbReference type="Proteomes" id="UP001221898">
    <property type="component" value="Unassembled WGS sequence"/>
</dbReference>
<name>A0AAD7RZW6_9TELE</name>
<comment type="caution">
    <text evidence="2">The sequence shown here is derived from an EMBL/GenBank/DDBJ whole genome shotgun (WGS) entry which is preliminary data.</text>
</comment>
<reference evidence="2" key="1">
    <citation type="journal article" date="2023" name="Science">
        <title>Genome structures resolve the early diversification of teleost fishes.</title>
        <authorList>
            <person name="Parey E."/>
            <person name="Louis A."/>
            <person name="Montfort J."/>
            <person name="Bouchez O."/>
            <person name="Roques C."/>
            <person name="Iampietro C."/>
            <person name="Lluch J."/>
            <person name="Castinel A."/>
            <person name="Donnadieu C."/>
            <person name="Desvignes T."/>
            <person name="Floi Bucao C."/>
            <person name="Jouanno E."/>
            <person name="Wen M."/>
            <person name="Mejri S."/>
            <person name="Dirks R."/>
            <person name="Jansen H."/>
            <person name="Henkel C."/>
            <person name="Chen W.J."/>
            <person name="Zahm M."/>
            <person name="Cabau C."/>
            <person name="Klopp C."/>
            <person name="Thompson A.W."/>
            <person name="Robinson-Rechavi M."/>
            <person name="Braasch I."/>
            <person name="Lecointre G."/>
            <person name="Bobe J."/>
            <person name="Postlethwait J.H."/>
            <person name="Berthelot C."/>
            <person name="Roest Crollius H."/>
            <person name="Guiguen Y."/>
        </authorList>
    </citation>
    <scope>NUCLEOTIDE SEQUENCE</scope>
    <source>
        <strain evidence="2">NC1722</strain>
    </source>
</reference>
<evidence type="ECO:0000313" key="2">
    <source>
        <dbReference type="EMBL" id="KAJ8393399.1"/>
    </source>
</evidence>
<gene>
    <name evidence="2" type="ORF">AAFF_G00061210</name>
</gene>
<sequence length="123" mass="14089">MRVRLACLLFIFLAHGGMCSGANQVQKTREEDLLSGLFSSEVSLSLWRAVLWDMCGWSPRLNQQGSEAWLGGWEGHASIQLYHLQDLCRLLQPGEEDRLFKRLESTQFHITGRAIKKGNHRTY</sequence>